<dbReference type="Pfam" id="PF07581">
    <property type="entry name" value="Glug"/>
    <property type="match status" value="1"/>
</dbReference>
<protein>
    <recommendedName>
        <fullName evidence="1">GLUG domain-containing protein</fullName>
    </recommendedName>
</protein>
<accession>A0A918N6D2</accession>
<evidence type="ECO:0000259" key="1">
    <source>
        <dbReference type="Pfam" id="PF07581"/>
    </source>
</evidence>
<name>A0A918N6D2_9GAMM</name>
<keyword evidence="3" id="KW-1185">Reference proteome</keyword>
<feature type="domain" description="GLUG" evidence="1">
    <location>
        <begin position="276"/>
        <end position="301"/>
    </location>
</feature>
<comment type="caution">
    <text evidence="2">The sequence shown here is derived from an EMBL/GenBank/DDBJ whole genome shotgun (WGS) entry which is preliminary data.</text>
</comment>
<reference evidence="2" key="1">
    <citation type="journal article" date="2014" name="Int. J. Syst. Evol. Microbiol.">
        <title>Complete genome sequence of Corynebacterium casei LMG S-19264T (=DSM 44701T), isolated from a smear-ripened cheese.</title>
        <authorList>
            <consortium name="US DOE Joint Genome Institute (JGI-PGF)"/>
            <person name="Walter F."/>
            <person name="Albersmeier A."/>
            <person name="Kalinowski J."/>
            <person name="Ruckert C."/>
        </authorList>
    </citation>
    <scope>NUCLEOTIDE SEQUENCE</scope>
    <source>
        <strain evidence="2">KCTC 22169</strain>
    </source>
</reference>
<evidence type="ECO:0000313" key="2">
    <source>
        <dbReference type="EMBL" id="GGX38666.1"/>
    </source>
</evidence>
<dbReference type="EMBL" id="BMXR01000001">
    <property type="protein sequence ID" value="GGX38666.1"/>
    <property type="molecule type" value="Genomic_DNA"/>
</dbReference>
<sequence>MDGSSIDGNTEGCPSDGCIGFELTSDLDFDTNGDGKITELDEYWNNGKGWESIGSVDNPFTGVFGGNGHEIRNLYINGGSDIALFGVSEGAQFTNIALKSFNISGGLEESRAGSLVSYARNTTINDCSASGSVSGSRAIGGLVSVINEGVISNCTLDVVVNSTERTAGGLAALALNSEIEHITVSGSIQSDGHTVGGVIAMALEKSQLSYLSYRGTVKGSASVGGITGAIEWSGLSNSYAYAEVSAREDSAGGLVGSIEDQSVIYQSQAACSVSGQSDVGGLVGYSNKGKIWNVTFTGDVTAEQNAGQLVGTMRGGQYNYTVTTGWPIESPSSNDYTSVGGLVGLDYSNVNFDSGKSLLELANESARADWERMNSDKPLENYIGLTLDSQKRIFPDMGKWSLTPEELTCPTAPDDHECWSGGVLYTGWDPSIWDFGNQQQLPKLKGMPDPSCKHLDQ</sequence>
<gene>
    <name evidence="2" type="ORF">GCM10007392_01090</name>
</gene>
<organism evidence="2 3">
    <name type="scientific">Saccharospirillum salsuginis</name>
    <dbReference type="NCBI Taxonomy" id="418750"/>
    <lineage>
        <taxon>Bacteria</taxon>
        <taxon>Pseudomonadati</taxon>
        <taxon>Pseudomonadota</taxon>
        <taxon>Gammaproteobacteria</taxon>
        <taxon>Oceanospirillales</taxon>
        <taxon>Saccharospirillaceae</taxon>
        <taxon>Saccharospirillum</taxon>
    </lineage>
</organism>
<reference evidence="2" key="2">
    <citation type="submission" date="2020-09" db="EMBL/GenBank/DDBJ databases">
        <authorList>
            <person name="Sun Q."/>
            <person name="Kim S."/>
        </authorList>
    </citation>
    <scope>NUCLEOTIDE SEQUENCE</scope>
    <source>
        <strain evidence="2">KCTC 22169</strain>
    </source>
</reference>
<evidence type="ECO:0000313" key="3">
    <source>
        <dbReference type="Proteomes" id="UP000626148"/>
    </source>
</evidence>
<dbReference type="InterPro" id="IPR011493">
    <property type="entry name" value="GLUG"/>
</dbReference>
<dbReference type="Proteomes" id="UP000626148">
    <property type="component" value="Unassembled WGS sequence"/>
</dbReference>
<dbReference type="Gene3D" id="2.160.20.110">
    <property type="match status" value="2"/>
</dbReference>
<proteinExistence type="predicted"/>
<dbReference type="AlphaFoldDB" id="A0A918N6D2"/>